<feature type="region of interest" description="Disordered" evidence="3">
    <location>
        <begin position="179"/>
        <end position="229"/>
    </location>
</feature>
<feature type="region of interest" description="Disordered" evidence="3">
    <location>
        <begin position="1"/>
        <end position="31"/>
    </location>
</feature>
<proteinExistence type="predicted"/>
<feature type="compositionally biased region" description="Polar residues" evidence="3">
    <location>
        <begin position="375"/>
        <end position="385"/>
    </location>
</feature>
<gene>
    <name evidence="6" type="ORF">Moror_14514</name>
</gene>
<feature type="compositionally biased region" description="Polar residues" evidence="3">
    <location>
        <begin position="1288"/>
        <end position="1305"/>
    </location>
</feature>
<dbReference type="CDD" id="cd06224">
    <property type="entry name" value="REM"/>
    <property type="match status" value="1"/>
</dbReference>
<feature type="compositionally biased region" description="Low complexity" evidence="3">
    <location>
        <begin position="143"/>
        <end position="159"/>
    </location>
</feature>
<evidence type="ECO:0000313" key="7">
    <source>
        <dbReference type="Proteomes" id="UP000017559"/>
    </source>
</evidence>
<dbReference type="STRING" id="1381753.V2X2G6"/>
<dbReference type="SMART" id="SM00147">
    <property type="entry name" value="RasGEF"/>
    <property type="match status" value="1"/>
</dbReference>
<feature type="region of interest" description="Disordered" evidence="3">
    <location>
        <begin position="684"/>
        <end position="744"/>
    </location>
</feature>
<comment type="caution">
    <text evidence="6">The sequence shown here is derived from an EMBL/GenBank/DDBJ whole genome shotgun (WGS) entry which is preliminary data.</text>
</comment>
<evidence type="ECO:0000259" key="4">
    <source>
        <dbReference type="PROSITE" id="PS50009"/>
    </source>
</evidence>
<feature type="region of interest" description="Disordered" evidence="3">
    <location>
        <begin position="374"/>
        <end position="499"/>
    </location>
</feature>
<protein>
    <submittedName>
        <fullName evidence="6">Group protein</fullName>
    </submittedName>
</protein>
<dbReference type="PROSITE" id="PS50212">
    <property type="entry name" value="RASGEF_NTER"/>
    <property type="match status" value="1"/>
</dbReference>
<feature type="region of interest" description="Disordered" evidence="3">
    <location>
        <begin position="1108"/>
        <end position="1145"/>
    </location>
</feature>
<dbReference type="KEGG" id="mrr:Moror_14514"/>
<dbReference type="PROSITE" id="PS50009">
    <property type="entry name" value="RASGEF_CAT"/>
    <property type="match status" value="1"/>
</dbReference>
<evidence type="ECO:0000259" key="5">
    <source>
        <dbReference type="PROSITE" id="PS50212"/>
    </source>
</evidence>
<evidence type="ECO:0000313" key="6">
    <source>
        <dbReference type="EMBL" id="ESK93308.1"/>
    </source>
</evidence>
<reference evidence="6 7" key="1">
    <citation type="journal article" date="2014" name="BMC Genomics">
        <title>Genome and secretome analysis of the hemibiotrophic fungal pathogen, Moniliophthora roreri, which causes frosty pod rot disease of cacao: mechanisms of the biotrophic and necrotrophic phases.</title>
        <authorList>
            <person name="Meinhardt L.W."/>
            <person name="Costa G.G.L."/>
            <person name="Thomazella D.P.T."/>
            <person name="Teixeira P.J.P.L."/>
            <person name="Carazzolle M.F."/>
            <person name="Schuster S.C."/>
            <person name="Carlson J.E."/>
            <person name="Guiltinan M.J."/>
            <person name="Mieczkowski P."/>
            <person name="Farmer A."/>
            <person name="Ramaraj T."/>
            <person name="Crozier J."/>
            <person name="Davis R.E."/>
            <person name="Shao J."/>
            <person name="Melnick R.L."/>
            <person name="Pereira G.A.G."/>
            <person name="Bailey B.A."/>
        </authorList>
    </citation>
    <scope>NUCLEOTIDE SEQUENCE [LARGE SCALE GENOMIC DNA]</scope>
    <source>
        <strain evidence="6 7">MCA 2997</strain>
    </source>
</reference>
<keyword evidence="1 2" id="KW-0344">Guanine-nucleotide releasing factor</keyword>
<dbReference type="SMART" id="SM00229">
    <property type="entry name" value="RasGEFN"/>
    <property type="match status" value="1"/>
</dbReference>
<dbReference type="PANTHER" id="PTHR23113">
    <property type="entry name" value="GUANINE NUCLEOTIDE EXCHANGE FACTOR"/>
    <property type="match status" value="1"/>
</dbReference>
<feature type="compositionally biased region" description="Basic and acidic residues" evidence="3">
    <location>
        <begin position="704"/>
        <end position="713"/>
    </location>
</feature>
<dbReference type="InterPro" id="IPR023578">
    <property type="entry name" value="Ras_GEF_dom_sf"/>
</dbReference>
<feature type="compositionally biased region" description="Pro residues" evidence="3">
    <location>
        <begin position="387"/>
        <end position="401"/>
    </location>
</feature>
<dbReference type="Proteomes" id="UP000017559">
    <property type="component" value="Unassembled WGS sequence"/>
</dbReference>
<feature type="region of interest" description="Disordered" evidence="3">
    <location>
        <begin position="1046"/>
        <end position="1095"/>
    </location>
</feature>
<feature type="compositionally biased region" description="Low complexity" evidence="3">
    <location>
        <begin position="296"/>
        <end position="334"/>
    </location>
</feature>
<feature type="domain" description="N-terminal Ras-GEF" evidence="5">
    <location>
        <begin position="891"/>
        <end position="1036"/>
    </location>
</feature>
<accession>V2X2G6</accession>
<feature type="region of interest" description="Disordered" evidence="3">
    <location>
        <begin position="1853"/>
        <end position="1878"/>
    </location>
</feature>
<feature type="region of interest" description="Disordered" evidence="3">
    <location>
        <begin position="1288"/>
        <end position="1309"/>
    </location>
</feature>
<feature type="region of interest" description="Disordered" evidence="3">
    <location>
        <begin position="1420"/>
        <end position="1442"/>
    </location>
</feature>
<dbReference type="HOGENOM" id="CLU_000992_0_0_1"/>
<dbReference type="SUPFAM" id="SSF48366">
    <property type="entry name" value="Ras GEF"/>
    <property type="match status" value="1"/>
</dbReference>
<feature type="compositionally biased region" description="Low complexity" evidence="3">
    <location>
        <begin position="842"/>
        <end position="854"/>
    </location>
</feature>
<dbReference type="GO" id="GO:0005886">
    <property type="term" value="C:plasma membrane"/>
    <property type="evidence" value="ECO:0007669"/>
    <property type="project" value="TreeGrafter"/>
</dbReference>
<sequence length="2005" mass="217545">MTQLSLQPSSPPPSTSQPTSPNSTSRLLPVPTPLTNNSVLFAYPDSEEAGSSISAGLPPDIAGADISLAPDGSFVETSSGKAAHELKKRFDLHYGVSTTVRSPYAITAYNNQYGKKMYRIGRRDMAPPGASAANAVDQMSYRTSSSAISASPPHPSTSSVGRQTRLSFNLLRPSGTTPSSYYIAPSGRAKNKGKLRKPRSNPDLQSLDGAALRASGTSPTEKGKASAVGRTHSLSVTAIDAFGGPYVYHNGVSSTLSPPRATQPHIKSKKGDMFGEIMQWDHAAGSSGSHRVRNNSNASSMFGSSSQFGGSPSQFGSVSSSSSASASSPAGEFGQITTTTMATPERQRSGSVSRSATMILRPFGANVMFEPRWQAPQSRSQSRRTPQVPPLPSHPVPPMPPSRSEERRRKSQSWSVEHESSTHTDAGFDAFGYASDGGLDLDIGQDGEREGKEELELWKAYFDTLGTPSSSKRATGPVKNDEHDQQHEEEEETDFQRYLKAPPQRNLKAMQSFESGLTARQVAGPSRGVNNAGNEEWSPVAEGDEDEDDTRVLRRAPSAIRMRPDTEPQAVNTETKVAQEKAAGVEPASHPLPDSPLTSFVNVPESTPVLDDTSSSLSGPEPIQRGSEDFAHTPQPTQIRHQTPPLPLESAQDLPTQPLPSTSLLTRFSTDVFDVLQTYRGLPLLDKLQEAKERKRGRDRGKKHPADSVLKESDEADAGADTEEGGYEKDSSSNESEDDAWSDRLTMLETTVIRLSLEDDESAAPRNDPRFVIWGDVINPSSAVDGESSVDVDVGSTSARSSIDLGSEDSGKRSRGTSLSRKKARSLVKVPKKDKDKEARSRSGSGTASATSTSIPAPPDIILPSSTHEPSMTLTSQALTLNSVGGLGIEKKKQLLAATIERWIAQVTSELDYDELLLFFMTYRTYISPLDLAHLLIARFHWALTAPCAAESTSQPTASGSLHTQAQDIERAERVKRVVRLRTFVAWRYWLITFFSVDFRPNPELRMLVSTWLNTLVRDPIIGRWDDAMSLVKKLRKVVKECKKVHSPSTIKSKNKSSKANSHHRSSQSQTPTAQTSKTSSGSGSAGNGTPTGKEHLLGEKFAEATRQLSQAKKRAQEEEESDVDLDLPDYDEPSSSSASAGLPLSTLSILQRTDHAPGPDSPTLARGGGSGGVGLGSYRGEFIESPATLPIHSNSLSKVFVKTIGRLGRWKRVLSDRRPSTISSRPVADTGGIGAMGGPTGVGGAYAPSNAFGLGFEVTLNKERELLEVNGGLKEYLRVIEGQQQERVNMSGSPSNQNRASNFTGRREDTTASVLHASGAPNRASVAPSSANTAANISEEYVEDLDTATQPSEPDEADSESRTETASIDGDLSERSSIARTSSTDSFGVPLSATRGSAMFPAFRAPYGFDVVSIDELSDSSSENEAEPALPPGLRRQPRKLPTRRVMEVDDRGTVSSMGIVSTDSYASTRSSTSEASGGEGAGLGRNIQQWQINALVDSLTDDEEAGDVEDALRRLEGQINPQKKHEKANKVEGWVRTIRQKLAAGDYDEDERPRWLDSDSSESDDPDDYDIHAGPSLAGNSAMVETDTIPSISQPQPEGNGSSVVESLSMPVITNSNLLASPPRPTSDARPAPEDAVPLEILQSRLSSEISAVPSSRPSVSVKPKTDTPRLHRSFILGFKAEELAQQFAMIDRELIVKVSFDELLTGDWMNCEDIDVLDWNQFQKDRARWKAESRWPERTGALGNIRGRFNLVANFTVSEIVQTHPSERSSVFAKLLHIAWRSYEKNCFTTVVAIITGLQNKYVTNAMRRNMGRISSYDHRRFRDLKIFIANDNNFRYLNDAVEKLMDSKSADVNTQSVSNNSTMEAPNKNKAETSNPPACIPFIGTYLSQLYQHSQLPDLIDPTAPDEAVNIDPLTSNLDSPAHPEIFSALAPLPPSMHLEPLVNVHKQRLIAGVVQSFLAAQHLASRVRFSVHDKRLYKQCLELKGLDLETLQSTLQSLPG</sequence>
<dbReference type="InterPro" id="IPR036964">
    <property type="entry name" value="RASGEF_cat_dom_sf"/>
</dbReference>
<feature type="compositionally biased region" description="Low complexity" evidence="3">
    <location>
        <begin position="16"/>
        <end position="25"/>
    </location>
</feature>
<feature type="compositionally biased region" description="Basic residues" evidence="3">
    <location>
        <begin position="189"/>
        <end position="199"/>
    </location>
</feature>
<evidence type="ECO:0000256" key="1">
    <source>
        <dbReference type="ARBA" id="ARBA00022658"/>
    </source>
</evidence>
<feature type="compositionally biased region" description="Low complexity" evidence="3">
    <location>
        <begin position="1134"/>
        <end position="1145"/>
    </location>
</feature>
<dbReference type="EMBL" id="AWSO01000206">
    <property type="protein sequence ID" value="ESK93308.1"/>
    <property type="molecule type" value="Genomic_DNA"/>
</dbReference>
<feature type="compositionally biased region" description="Basic residues" evidence="3">
    <location>
        <begin position="820"/>
        <end position="830"/>
    </location>
</feature>
<feature type="region of interest" description="Disordered" evidence="3">
    <location>
        <begin position="782"/>
        <end position="860"/>
    </location>
</feature>
<feature type="compositionally biased region" description="Polar residues" evidence="3">
    <location>
        <begin position="1854"/>
        <end position="1868"/>
    </location>
</feature>
<feature type="region of interest" description="Disordered" evidence="3">
    <location>
        <begin position="1547"/>
        <end position="1580"/>
    </location>
</feature>
<name>V2X2G6_MONRO</name>
<feature type="compositionally biased region" description="Polar residues" evidence="3">
    <location>
        <begin position="596"/>
        <end position="605"/>
    </location>
</feature>
<feature type="compositionally biased region" description="Acidic residues" evidence="3">
    <location>
        <begin position="1561"/>
        <end position="1570"/>
    </location>
</feature>
<evidence type="ECO:0000256" key="2">
    <source>
        <dbReference type="PROSITE-ProRule" id="PRU00168"/>
    </source>
</evidence>
<evidence type="ECO:0000256" key="3">
    <source>
        <dbReference type="SAM" id="MobiDB-lite"/>
    </source>
</evidence>
<dbReference type="InterPro" id="IPR008937">
    <property type="entry name" value="Ras-like_GEF"/>
</dbReference>
<dbReference type="GO" id="GO:0005085">
    <property type="term" value="F:guanyl-nucleotide exchange factor activity"/>
    <property type="evidence" value="ECO:0007669"/>
    <property type="project" value="UniProtKB-KW"/>
</dbReference>
<dbReference type="Pfam" id="PF00617">
    <property type="entry name" value="RasGEF"/>
    <property type="match status" value="1"/>
</dbReference>
<dbReference type="PANTHER" id="PTHR23113:SF363">
    <property type="entry name" value="PROTEIN SON OF SEVENLESS"/>
    <property type="match status" value="1"/>
</dbReference>
<feature type="region of interest" description="Disordered" evidence="3">
    <location>
        <begin position="143"/>
        <end position="163"/>
    </location>
</feature>
<dbReference type="Pfam" id="PF00618">
    <property type="entry name" value="RasGEF_N"/>
    <property type="match status" value="1"/>
</dbReference>
<feature type="compositionally biased region" description="Basic and acidic residues" evidence="3">
    <location>
        <begin position="446"/>
        <end position="457"/>
    </location>
</feature>
<feature type="compositionally biased region" description="Polar residues" evidence="3">
    <location>
        <begin position="1376"/>
        <end position="1387"/>
    </location>
</feature>
<dbReference type="InterPro" id="IPR001895">
    <property type="entry name" value="RASGEF_cat_dom"/>
</dbReference>
<feature type="compositionally biased region" description="Low complexity" evidence="3">
    <location>
        <begin position="1469"/>
        <end position="1478"/>
    </location>
</feature>
<feature type="region of interest" description="Disordered" evidence="3">
    <location>
        <begin position="284"/>
        <end position="356"/>
    </location>
</feature>
<feature type="region of interest" description="Disordered" evidence="3">
    <location>
        <begin position="513"/>
        <end position="662"/>
    </location>
</feature>
<feature type="region of interest" description="Disordered" evidence="3">
    <location>
        <begin position="1153"/>
        <end position="1172"/>
    </location>
</feature>
<feature type="compositionally biased region" description="Basic and acidic residues" evidence="3">
    <location>
        <begin position="831"/>
        <end position="841"/>
    </location>
</feature>
<feature type="compositionally biased region" description="Low complexity" evidence="3">
    <location>
        <begin position="782"/>
        <end position="799"/>
    </location>
</feature>
<feature type="compositionally biased region" description="Acidic residues" evidence="3">
    <location>
        <begin position="714"/>
        <end position="725"/>
    </location>
</feature>
<feature type="compositionally biased region" description="Acidic residues" evidence="3">
    <location>
        <begin position="1118"/>
        <end position="1133"/>
    </location>
</feature>
<dbReference type="Gene3D" id="1.20.870.10">
    <property type="entry name" value="Son of sevenless (SoS) protein Chain: S domain 1"/>
    <property type="match status" value="1"/>
</dbReference>
<feature type="compositionally biased region" description="Basic residues" evidence="3">
    <location>
        <begin position="694"/>
        <end position="703"/>
    </location>
</feature>
<feature type="compositionally biased region" description="Basic residues" evidence="3">
    <location>
        <begin position="1053"/>
        <end position="1066"/>
    </location>
</feature>
<organism evidence="6 7">
    <name type="scientific">Moniliophthora roreri (strain MCA 2997)</name>
    <name type="common">Cocoa frosty pod rot fungus</name>
    <name type="synonym">Crinipellis roreri</name>
    <dbReference type="NCBI Taxonomy" id="1381753"/>
    <lineage>
        <taxon>Eukaryota</taxon>
        <taxon>Fungi</taxon>
        <taxon>Dikarya</taxon>
        <taxon>Basidiomycota</taxon>
        <taxon>Agaricomycotina</taxon>
        <taxon>Agaricomycetes</taxon>
        <taxon>Agaricomycetidae</taxon>
        <taxon>Agaricales</taxon>
        <taxon>Marasmiineae</taxon>
        <taxon>Marasmiaceae</taxon>
        <taxon>Moniliophthora</taxon>
    </lineage>
</organism>
<dbReference type="Gene3D" id="1.10.840.10">
    <property type="entry name" value="Ras guanine-nucleotide exchange factors catalytic domain"/>
    <property type="match status" value="1"/>
</dbReference>
<keyword evidence="7" id="KW-1185">Reference proteome</keyword>
<dbReference type="OrthoDB" id="10254377at2759"/>
<feature type="domain" description="Ras-GEF" evidence="4">
    <location>
        <begin position="1682"/>
        <end position="2005"/>
    </location>
</feature>
<dbReference type="GO" id="GO:0007265">
    <property type="term" value="P:Ras protein signal transduction"/>
    <property type="evidence" value="ECO:0007669"/>
    <property type="project" value="TreeGrafter"/>
</dbReference>
<dbReference type="InterPro" id="IPR000651">
    <property type="entry name" value="Ras-like_Gua-exchang_fac_N"/>
</dbReference>
<feature type="region of interest" description="Disordered" evidence="3">
    <location>
        <begin position="1465"/>
        <end position="1484"/>
    </location>
</feature>
<feature type="compositionally biased region" description="Low complexity" evidence="3">
    <location>
        <begin position="1067"/>
        <end position="1092"/>
    </location>
</feature>
<feature type="region of interest" description="Disordered" evidence="3">
    <location>
        <begin position="1345"/>
        <end position="1393"/>
    </location>
</feature>